<dbReference type="EMBL" id="QRVK01000004">
    <property type="protein sequence ID" value="RGS43740.1"/>
    <property type="molecule type" value="Genomic_DNA"/>
</dbReference>
<feature type="compositionally biased region" description="Acidic residues" evidence="1">
    <location>
        <begin position="649"/>
        <end position="663"/>
    </location>
</feature>
<organism evidence="3 4">
    <name type="scientific">Coprococcus eutactus</name>
    <dbReference type="NCBI Taxonomy" id="33043"/>
    <lineage>
        <taxon>Bacteria</taxon>
        <taxon>Bacillati</taxon>
        <taxon>Bacillota</taxon>
        <taxon>Clostridia</taxon>
        <taxon>Lachnospirales</taxon>
        <taxon>Lachnospiraceae</taxon>
        <taxon>Coprococcus</taxon>
    </lineage>
</organism>
<feature type="compositionally biased region" description="Acidic residues" evidence="1">
    <location>
        <begin position="619"/>
        <end position="630"/>
    </location>
</feature>
<feature type="region of interest" description="Disordered" evidence="1">
    <location>
        <begin position="515"/>
        <end position="705"/>
    </location>
</feature>
<comment type="caution">
    <text evidence="3">The sequence shown here is derived from an EMBL/GenBank/DDBJ whole genome shotgun (WGS) entry which is preliminary data.</text>
</comment>
<dbReference type="Pfam" id="PF18980">
    <property type="entry name" value="DUF5716_C"/>
    <property type="match status" value="1"/>
</dbReference>
<feature type="compositionally biased region" description="Basic and acidic residues" evidence="1">
    <location>
        <begin position="609"/>
        <end position="618"/>
    </location>
</feature>
<dbReference type="InterPro" id="IPR043770">
    <property type="entry name" value="DUF5716_C"/>
</dbReference>
<feature type="compositionally biased region" description="Acidic residues" evidence="1">
    <location>
        <begin position="525"/>
        <end position="543"/>
    </location>
</feature>
<dbReference type="AlphaFoldDB" id="A0A3R5YV74"/>
<dbReference type="OrthoDB" id="1918132at2"/>
<gene>
    <name evidence="3" type="ORF">DWX94_02815</name>
</gene>
<feature type="compositionally biased region" description="Basic and acidic residues" evidence="1">
    <location>
        <begin position="464"/>
        <end position="475"/>
    </location>
</feature>
<dbReference type="Proteomes" id="UP000283295">
    <property type="component" value="Unassembled WGS sequence"/>
</dbReference>
<feature type="region of interest" description="Disordered" evidence="1">
    <location>
        <begin position="447"/>
        <end position="475"/>
    </location>
</feature>
<accession>A0A3R5YV74</accession>
<sequence>MADTQLYLGLDLGPEYTQLSYYNADTREPESVYHEEAKDTYMLPNIMFYSAYHKRMGDNQNDCYKFIDLSGWCVGARASAYRFEDKGTVVDGIYESTLKNENIEVEGRGYKASDLMVKMLVLHIKQFTDTLGGFVIKRLTVTVADTDPRIIQAVRGLKTALRLSHDQFNIVSHLDSGLCYIFAQPEPLRNNSVGLFDFGRAGLDFYRIDMTRKYPLIVTTQHINYHDKMNLRRFGRYHEDMDETFADIVKECTEQVFISSVFLTGLGFSENWMKQSATVLCQGRRVFVGQNIYTKGACYRSLGGVYTESLSRYFIDTEQTVKTNIGINLMDEKNTFWPIVYGGLEWFNTRGRVVVFLDDTRRIQIVYQDILTEEEYIETIEIYGLPARPPKTTKLSIEVEYYGADKGAIVIRDMGFGNLYPTTNKIYRKEFDISEIKKKHAKKIEHERIKAAEGDTEELIGEDPVDRDAEAERERQERIQAEELAAQDALKHEIHMDLDDLRYRAENDSDNTEDVVYYGTASPEPEGEEVDVDIADTEAEVTDSDMSAPVGETAGIDEQESEREAADIDEQESEREAADIDEQESEREAADSDEMKLEDEAADGDEQETERAKEKDEAVESELADEDIPETEPASAYVYNAGDVKEDVGDVAESDETEDEDIDVYGMKIHDDDDEDYLDSDEDEPEQSRFTIPAYLRGQHFDPGE</sequence>
<proteinExistence type="predicted"/>
<name>A0A3R5YV74_9FIRM</name>
<evidence type="ECO:0000256" key="1">
    <source>
        <dbReference type="SAM" id="MobiDB-lite"/>
    </source>
</evidence>
<reference evidence="3 4" key="1">
    <citation type="submission" date="2018-08" db="EMBL/GenBank/DDBJ databases">
        <title>A genome reference for cultivated species of the human gut microbiota.</title>
        <authorList>
            <person name="Zou Y."/>
            <person name="Xue W."/>
            <person name="Luo G."/>
        </authorList>
    </citation>
    <scope>NUCLEOTIDE SEQUENCE [LARGE SCALE GENOMIC DNA]</scope>
    <source>
        <strain evidence="3 4">AF22-21</strain>
    </source>
</reference>
<feature type="compositionally biased region" description="Acidic residues" evidence="1">
    <location>
        <begin position="672"/>
        <end position="685"/>
    </location>
</feature>
<feature type="domain" description="DUF5716" evidence="2">
    <location>
        <begin position="139"/>
        <end position="432"/>
    </location>
</feature>
<feature type="compositionally biased region" description="Acidic residues" evidence="1">
    <location>
        <begin position="555"/>
        <end position="585"/>
    </location>
</feature>
<evidence type="ECO:0000259" key="2">
    <source>
        <dbReference type="Pfam" id="PF18980"/>
    </source>
</evidence>
<feature type="compositionally biased region" description="Basic and acidic residues" evidence="1">
    <location>
        <begin position="586"/>
        <end position="599"/>
    </location>
</feature>
<evidence type="ECO:0000313" key="4">
    <source>
        <dbReference type="Proteomes" id="UP000283295"/>
    </source>
</evidence>
<feature type="compositionally biased region" description="Acidic residues" evidence="1">
    <location>
        <begin position="454"/>
        <end position="463"/>
    </location>
</feature>
<protein>
    <recommendedName>
        <fullName evidence="2">DUF5716 domain-containing protein</fullName>
    </recommendedName>
</protein>
<evidence type="ECO:0000313" key="3">
    <source>
        <dbReference type="EMBL" id="RGS43740.1"/>
    </source>
</evidence>